<protein>
    <submittedName>
        <fullName evidence="6">Putative ribose operon repressor</fullName>
    </submittedName>
</protein>
<dbReference type="InterPro" id="IPR010982">
    <property type="entry name" value="Lambda_DNA-bd_dom_sf"/>
</dbReference>
<dbReference type="OrthoDB" id="9784962at2"/>
<sequence length="342" mass="37916">MNQRDIAKLAGVSSATVSRVINKDKKVSPKTAKKVLQVIKENGYVQNAMARNLRMANTKTIGYLVPDIKNPFFIAMLSGFQEMCFKQGYDIIFENAADDPEKEKKALETLLRYRVAGLLAVFVDSDNEYIDVFGNMGIPVVMIDRKSSGVQKNDYLMIDNMGGVGQIVDYLVSLGHTDIAMIYGPQDLTPGVERLNGFRKAMKKNGIPVKEEYLIPGLFTEEGGYHAVQELLQLKDRPTAMIGGNNLTTMGAYKALVDYKVSIPEEVSLAGFDDFPFAAHLQPPVTVIKRPNTNMGRIAAELLLERISKGEEGKDIQPRSIVMPTQLCIRESCTQISSLKNK</sequence>
<keyword evidence="4" id="KW-0804">Transcription</keyword>
<dbReference type="AlphaFoldDB" id="A0A136Q5U3"/>
<evidence type="ECO:0000313" key="7">
    <source>
        <dbReference type="Proteomes" id="UP000070366"/>
    </source>
</evidence>
<dbReference type="InterPro" id="IPR046335">
    <property type="entry name" value="LacI/GalR-like_sensor"/>
</dbReference>
<evidence type="ECO:0000256" key="3">
    <source>
        <dbReference type="ARBA" id="ARBA00023125"/>
    </source>
</evidence>
<gene>
    <name evidence="6" type="ORF">HMPREF3293_01115</name>
</gene>
<dbReference type="InterPro" id="IPR028082">
    <property type="entry name" value="Peripla_BP_I"/>
</dbReference>
<dbReference type="GO" id="GO:0003700">
    <property type="term" value="F:DNA-binding transcription factor activity"/>
    <property type="evidence" value="ECO:0007669"/>
    <property type="project" value="TreeGrafter"/>
</dbReference>
<dbReference type="Gene3D" id="1.10.260.40">
    <property type="entry name" value="lambda repressor-like DNA-binding domains"/>
    <property type="match status" value="1"/>
</dbReference>
<dbReference type="CDD" id="cd01392">
    <property type="entry name" value="HTH_LacI"/>
    <property type="match status" value="1"/>
</dbReference>
<dbReference type="SUPFAM" id="SSF47413">
    <property type="entry name" value="lambda repressor-like DNA-binding domains"/>
    <property type="match status" value="1"/>
</dbReference>
<keyword evidence="2" id="KW-0805">Transcription regulation</keyword>
<keyword evidence="1" id="KW-0678">Repressor</keyword>
<dbReference type="Gene3D" id="3.40.50.2300">
    <property type="match status" value="2"/>
</dbReference>
<dbReference type="Proteomes" id="UP000070366">
    <property type="component" value="Unassembled WGS sequence"/>
</dbReference>
<name>A0A136Q5U3_9FIRM</name>
<dbReference type="EMBL" id="LSZW01000050">
    <property type="protein sequence ID" value="KXK66043.1"/>
    <property type="molecule type" value="Genomic_DNA"/>
</dbReference>
<dbReference type="PROSITE" id="PS50932">
    <property type="entry name" value="HTH_LACI_2"/>
    <property type="match status" value="1"/>
</dbReference>
<organism evidence="6 7">
    <name type="scientific">Christensenella minuta</name>
    <dbReference type="NCBI Taxonomy" id="626937"/>
    <lineage>
        <taxon>Bacteria</taxon>
        <taxon>Bacillati</taxon>
        <taxon>Bacillota</taxon>
        <taxon>Clostridia</taxon>
        <taxon>Christensenellales</taxon>
        <taxon>Christensenellaceae</taxon>
        <taxon>Christensenella</taxon>
    </lineage>
</organism>
<dbReference type="GO" id="GO:0000976">
    <property type="term" value="F:transcription cis-regulatory region binding"/>
    <property type="evidence" value="ECO:0007669"/>
    <property type="project" value="TreeGrafter"/>
</dbReference>
<dbReference type="Pfam" id="PF00356">
    <property type="entry name" value="LacI"/>
    <property type="match status" value="1"/>
</dbReference>
<dbReference type="InterPro" id="IPR000843">
    <property type="entry name" value="HTH_LacI"/>
</dbReference>
<reference evidence="6 7" key="1">
    <citation type="submission" date="2016-02" db="EMBL/GenBank/DDBJ databases">
        <authorList>
            <person name="Wen L."/>
            <person name="He K."/>
            <person name="Yang H."/>
        </authorList>
    </citation>
    <scope>NUCLEOTIDE SEQUENCE [LARGE SCALE GENOMIC DNA]</scope>
    <source>
        <strain evidence="6 7">DSM 22607</strain>
    </source>
</reference>
<evidence type="ECO:0000313" key="6">
    <source>
        <dbReference type="EMBL" id="KXK66043.1"/>
    </source>
</evidence>
<keyword evidence="7" id="KW-1185">Reference proteome</keyword>
<accession>A0A136Q5U3</accession>
<dbReference type="SUPFAM" id="SSF53822">
    <property type="entry name" value="Periplasmic binding protein-like I"/>
    <property type="match status" value="1"/>
</dbReference>
<feature type="domain" description="HTH lacI-type" evidence="5">
    <location>
        <begin position="1"/>
        <end position="55"/>
    </location>
</feature>
<dbReference type="SMART" id="SM00354">
    <property type="entry name" value="HTH_LACI"/>
    <property type="match status" value="1"/>
</dbReference>
<evidence type="ECO:0000256" key="1">
    <source>
        <dbReference type="ARBA" id="ARBA00022491"/>
    </source>
</evidence>
<dbReference type="PRINTS" id="PR00036">
    <property type="entry name" value="HTHLACI"/>
</dbReference>
<dbReference type="STRING" id="626937.HMPREF3293_01115"/>
<dbReference type="Pfam" id="PF13377">
    <property type="entry name" value="Peripla_BP_3"/>
    <property type="match status" value="1"/>
</dbReference>
<evidence type="ECO:0000256" key="4">
    <source>
        <dbReference type="ARBA" id="ARBA00023163"/>
    </source>
</evidence>
<dbReference type="PATRIC" id="fig|626937.4.peg.1099"/>
<dbReference type="PANTHER" id="PTHR30146">
    <property type="entry name" value="LACI-RELATED TRANSCRIPTIONAL REPRESSOR"/>
    <property type="match status" value="1"/>
</dbReference>
<evidence type="ECO:0000256" key="2">
    <source>
        <dbReference type="ARBA" id="ARBA00023015"/>
    </source>
</evidence>
<comment type="caution">
    <text evidence="6">The sequence shown here is derived from an EMBL/GenBank/DDBJ whole genome shotgun (WGS) entry which is preliminary data.</text>
</comment>
<proteinExistence type="predicted"/>
<dbReference type="PANTHER" id="PTHR30146:SF148">
    <property type="entry name" value="HTH-TYPE TRANSCRIPTIONAL REPRESSOR PURR-RELATED"/>
    <property type="match status" value="1"/>
</dbReference>
<dbReference type="KEGG" id="cmiu:B1H56_10360"/>
<dbReference type="CDD" id="cd06267">
    <property type="entry name" value="PBP1_LacI_sugar_binding-like"/>
    <property type="match status" value="1"/>
</dbReference>
<evidence type="ECO:0000259" key="5">
    <source>
        <dbReference type="PROSITE" id="PS50932"/>
    </source>
</evidence>
<keyword evidence="3" id="KW-0238">DNA-binding</keyword>
<dbReference type="RefSeq" id="WP_066519372.1">
    <property type="nucleotide sequence ID" value="NZ_CABMOF010000002.1"/>
</dbReference>